<reference evidence="1 2" key="1">
    <citation type="submission" date="2016-05" db="EMBL/GenBank/DDBJ databases">
        <title>Genome sequencing reveals origins of a unique bacterial endosymbiosis in the earliest lineages of terrestrial Fungi.</title>
        <authorList>
            <consortium name="DOE Joint Genome Institute"/>
            <person name="Uehling J."/>
            <person name="Gryganskyi A."/>
            <person name="Hameed K."/>
            <person name="Tschaplinski T."/>
            <person name="Misztal P."/>
            <person name="Wu S."/>
            <person name="Desiro A."/>
            <person name="Vande Pol N."/>
            <person name="Du Z.-Y."/>
            <person name="Zienkiewicz A."/>
            <person name="Zienkiewicz K."/>
            <person name="Morin E."/>
            <person name="Tisserant E."/>
            <person name="Splivallo R."/>
            <person name="Hainaut M."/>
            <person name="Henrissat B."/>
            <person name="Ohm R."/>
            <person name="Kuo A."/>
            <person name="Yan J."/>
            <person name="Lipzen A."/>
            <person name="Nolan M."/>
            <person name="Labutti K."/>
            <person name="Barry K."/>
            <person name="Goldstein A."/>
            <person name="Labbe J."/>
            <person name="Schadt C."/>
            <person name="Tuskan G."/>
            <person name="Grigoriev I."/>
            <person name="Martin F."/>
            <person name="Vilgalys R."/>
            <person name="Bonito G."/>
        </authorList>
    </citation>
    <scope>NUCLEOTIDE SEQUENCE [LARGE SCALE GENOMIC DNA]</scope>
    <source>
        <strain evidence="1 2">AG-77</strain>
    </source>
</reference>
<dbReference type="EMBL" id="KV442134">
    <property type="protein sequence ID" value="OAQ22988.1"/>
    <property type="molecule type" value="Genomic_DNA"/>
</dbReference>
<dbReference type="Proteomes" id="UP000078512">
    <property type="component" value="Unassembled WGS sequence"/>
</dbReference>
<accession>A0A197JD89</accession>
<evidence type="ECO:0000313" key="1">
    <source>
        <dbReference type="EMBL" id="OAQ22988.1"/>
    </source>
</evidence>
<proteinExistence type="predicted"/>
<gene>
    <name evidence="1" type="ORF">K457DRAFT_130904</name>
</gene>
<dbReference type="AlphaFoldDB" id="A0A197JD89"/>
<evidence type="ECO:0000313" key="2">
    <source>
        <dbReference type="Proteomes" id="UP000078512"/>
    </source>
</evidence>
<organism evidence="1 2">
    <name type="scientific">Linnemannia elongata AG-77</name>
    <dbReference type="NCBI Taxonomy" id="1314771"/>
    <lineage>
        <taxon>Eukaryota</taxon>
        <taxon>Fungi</taxon>
        <taxon>Fungi incertae sedis</taxon>
        <taxon>Mucoromycota</taxon>
        <taxon>Mortierellomycotina</taxon>
        <taxon>Mortierellomycetes</taxon>
        <taxon>Mortierellales</taxon>
        <taxon>Mortierellaceae</taxon>
        <taxon>Linnemannia</taxon>
    </lineage>
</organism>
<sequence length="113" mass="11832">MALSPGDLPTLASSSRLLKRKVHHGANSSSIMEATLSGLNQDDCFEDGYSSDSGFSSQVSRKTHRLDKSISENIPHALPLGLPADVPVPVITIGTPRSTGATIARESETGSNS</sequence>
<protein>
    <submittedName>
        <fullName evidence="1">Uncharacterized protein</fullName>
    </submittedName>
</protein>
<keyword evidence="2" id="KW-1185">Reference proteome</keyword>
<name>A0A197JD89_9FUNG</name>